<evidence type="ECO:0000313" key="2">
    <source>
        <dbReference type="EMBL" id="GFJ76867.1"/>
    </source>
</evidence>
<accession>A0A6V8K529</accession>
<evidence type="ECO:0000313" key="3">
    <source>
        <dbReference type="Proteomes" id="UP000482800"/>
    </source>
</evidence>
<gene>
    <name evidence="2" type="ORF">Phou_010470</name>
</gene>
<dbReference type="Pfam" id="PF08012">
    <property type="entry name" value="DUF1702"/>
    <property type="match status" value="1"/>
</dbReference>
<reference evidence="2 3" key="1">
    <citation type="submission" date="2020-03" db="EMBL/GenBank/DDBJ databases">
        <title>Whole genome shotgun sequence of Phytohabitans houttuyneae NBRC 108639.</title>
        <authorList>
            <person name="Komaki H."/>
            <person name="Tamura T."/>
        </authorList>
    </citation>
    <scope>NUCLEOTIDE SEQUENCE [LARGE SCALE GENOMIC DNA]</scope>
    <source>
        <strain evidence="2 3">NBRC 108639</strain>
    </source>
</reference>
<dbReference type="AlphaFoldDB" id="A0A6V8K529"/>
<name>A0A6V8K529_9ACTN</name>
<sequence>MACAWHMANTATTDPYPDDSETSLARRGFHEKDATSRDLLEKVGRTFLTGFGHAVQARDPLDAEERLEAIEREFRGFAYEGAAMGLGILDGLGVTKGRRVERFLSGRAADHVYMVYVGVGWALARLPRFRWRAVLPGDPVLRWLALDGYGFHQAYFHTDRYVRGHYRDAVPGWPVESGRSYAAHAVDQGIGRALWFVEGTAVDRIVATIEGFPAERRDDLYSGAGLAATYAGGVTDAELETFWQRAGDHRPAVAQASAFAAKARLRAGLATPHTARATAAFCGGSPEDAAAVTDTAMRDLPADGPEPGYAVWRRRVASEFVSLGRC</sequence>
<proteinExistence type="predicted"/>
<comment type="caution">
    <text evidence="2">The sequence shown here is derived from an EMBL/GenBank/DDBJ whole genome shotgun (WGS) entry which is preliminary data.</text>
</comment>
<feature type="region of interest" description="Disordered" evidence="1">
    <location>
        <begin position="1"/>
        <end position="22"/>
    </location>
</feature>
<reference evidence="2 3" key="2">
    <citation type="submission" date="2020-03" db="EMBL/GenBank/DDBJ databases">
        <authorList>
            <person name="Ichikawa N."/>
            <person name="Kimura A."/>
            <person name="Kitahashi Y."/>
            <person name="Uohara A."/>
        </authorList>
    </citation>
    <scope>NUCLEOTIDE SEQUENCE [LARGE SCALE GENOMIC DNA]</scope>
    <source>
        <strain evidence="2 3">NBRC 108639</strain>
    </source>
</reference>
<keyword evidence="3" id="KW-1185">Reference proteome</keyword>
<evidence type="ECO:0000256" key="1">
    <source>
        <dbReference type="SAM" id="MobiDB-lite"/>
    </source>
</evidence>
<organism evidence="2 3">
    <name type="scientific">Phytohabitans houttuyneae</name>
    <dbReference type="NCBI Taxonomy" id="1076126"/>
    <lineage>
        <taxon>Bacteria</taxon>
        <taxon>Bacillati</taxon>
        <taxon>Actinomycetota</taxon>
        <taxon>Actinomycetes</taxon>
        <taxon>Micromonosporales</taxon>
        <taxon>Micromonosporaceae</taxon>
    </lineage>
</organism>
<protein>
    <submittedName>
        <fullName evidence="2">Enediyne biosynthesis protein</fullName>
    </submittedName>
</protein>
<dbReference type="Proteomes" id="UP000482800">
    <property type="component" value="Unassembled WGS sequence"/>
</dbReference>
<dbReference type="EMBL" id="BLPF01000001">
    <property type="protein sequence ID" value="GFJ76867.1"/>
    <property type="molecule type" value="Genomic_DNA"/>
</dbReference>
<dbReference type="InterPro" id="IPR012964">
    <property type="entry name" value="DUF1702"/>
</dbReference>